<accession>A0A2M6YSP2</accession>
<evidence type="ECO:0000313" key="1">
    <source>
        <dbReference type="EMBL" id="PIU36517.1"/>
    </source>
</evidence>
<organism evidence="1 2">
    <name type="scientific">Candidatus Roizmanbacteria bacterium CG07_land_8_20_14_0_80_34_15</name>
    <dbReference type="NCBI Taxonomy" id="1974849"/>
    <lineage>
        <taxon>Bacteria</taxon>
        <taxon>Candidatus Roizmaniibacteriota</taxon>
    </lineage>
</organism>
<dbReference type="AlphaFoldDB" id="A0A2M6YSP2"/>
<evidence type="ECO:0000313" key="2">
    <source>
        <dbReference type="Proteomes" id="UP000230184"/>
    </source>
</evidence>
<name>A0A2M6YSP2_9BACT</name>
<gene>
    <name evidence="1" type="ORF">COT02_05645</name>
</gene>
<dbReference type="EMBL" id="PEWY01000160">
    <property type="protein sequence ID" value="PIU36517.1"/>
    <property type="molecule type" value="Genomic_DNA"/>
</dbReference>
<dbReference type="Proteomes" id="UP000230184">
    <property type="component" value="Unassembled WGS sequence"/>
</dbReference>
<reference evidence="2" key="1">
    <citation type="submission" date="2017-09" db="EMBL/GenBank/DDBJ databases">
        <title>Depth-based differentiation of microbial function through sediment-hosted aquifers and enrichment of novel symbionts in the deep terrestrial subsurface.</title>
        <authorList>
            <person name="Probst A.J."/>
            <person name="Ladd B."/>
            <person name="Jarett J.K."/>
            <person name="Geller-Mcgrath D.E."/>
            <person name="Sieber C.M.K."/>
            <person name="Emerson J.B."/>
            <person name="Anantharaman K."/>
            <person name="Thomas B.C."/>
            <person name="Malmstrom R."/>
            <person name="Stieglmeier M."/>
            <person name="Klingl A."/>
            <person name="Woyke T."/>
            <person name="Ryan C.M."/>
            <person name="Banfield J.F."/>
        </authorList>
    </citation>
    <scope>NUCLEOTIDE SEQUENCE [LARGE SCALE GENOMIC DNA]</scope>
</reference>
<evidence type="ECO:0008006" key="3">
    <source>
        <dbReference type="Google" id="ProtNLM"/>
    </source>
</evidence>
<comment type="caution">
    <text evidence="1">The sequence shown here is derived from an EMBL/GenBank/DDBJ whole genome shotgun (WGS) entry which is preliminary data.</text>
</comment>
<proteinExistence type="predicted"/>
<protein>
    <recommendedName>
        <fullName evidence="3">Transcriptional regulator</fullName>
    </recommendedName>
</protein>
<sequence>MKNLTYSLNKLPQTVFTTREIALILGETNTDLVKSKINYYIKRGEIFSIRRGIYSKNIKFNEFELSTKMYTPSYISFQTILAKYGVVFQYDSRVHLGSYLTREVRIGDIKILYKKIKIEILNNPTGIIYESYFPEATLERAFLDTIYVYGKRHFDNLEPVDIEKCQKLLPVYQGKLTIDDLKSYYAND</sequence>